<sequence length="92" mass="10183">MLYNGDIMNIVDSSLQQDFDTNSAWKAVEIGMACVSLNSSDRPNMNEVVNELKECLAAELSRKRTGRRKTKKEGSIESVPLNLAIELGPLAR</sequence>
<dbReference type="AlphaFoldDB" id="A0A2Z6NJW1"/>
<reference evidence="2" key="1">
    <citation type="journal article" date="2017" name="Front. Plant Sci.">
        <title>Climate Clever Clovers: New Paradigm to Reduce the Environmental Footprint of Ruminants by Breeding Low Methanogenic Forages Utilizing Haplotype Variation.</title>
        <authorList>
            <person name="Kaur P."/>
            <person name="Appels R."/>
            <person name="Bayer P.E."/>
            <person name="Keeble-Gagnere G."/>
            <person name="Wang J."/>
            <person name="Hirakawa H."/>
            <person name="Shirasawa K."/>
            <person name="Vercoe P."/>
            <person name="Stefanova K."/>
            <person name="Durmic Z."/>
            <person name="Nichols P."/>
            <person name="Revell C."/>
            <person name="Isobe S.N."/>
            <person name="Edwards D."/>
            <person name="Erskine W."/>
        </authorList>
    </citation>
    <scope>NUCLEOTIDE SEQUENCE [LARGE SCALE GENOMIC DNA]</scope>
    <source>
        <strain evidence="2">cv. Daliak</strain>
    </source>
</reference>
<dbReference type="PANTHER" id="PTHR45631:SF210">
    <property type="entry name" value="LRR RECEPTOR-LIKE KINASE PLANT"/>
    <property type="match status" value="1"/>
</dbReference>
<proteinExistence type="predicted"/>
<organism evidence="1 2">
    <name type="scientific">Trifolium subterraneum</name>
    <name type="common">Subterranean clover</name>
    <dbReference type="NCBI Taxonomy" id="3900"/>
    <lineage>
        <taxon>Eukaryota</taxon>
        <taxon>Viridiplantae</taxon>
        <taxon>Streptophyta</taxon>
        <taxon>Embryophyta</taxon>
        <taxon>Tracheophyta</taxon>
        <taxon>Spermatophyta</taxon>
        <taxon>Magnoliopsida</taxon>
        <taxon>eudicotyledons</taxon>
        <taxon>Gunneridae</taxon>
        <taxon>Pentapetalae</taxon>
        <taxon>rosids</taxon>
        <taxon>fabids</taxon>
        <taxon>Fabales</taxon>
        <taxon>Fabaceae</taxon>
        <taxon>Papilionoideae</taxon>
        <taxon>50 kb inversion clade</taxon>
        <taxon>NPAAA clade</taxon>
        <taxon>Hologalegina</taxon>
        <taxon>IRL clade</taxon>
        <taxon>Trifolieae</taxon>
        <taxon>Trifolium</taxon>
    </lineage>
</organism>
<gene>
    <name evidence="1" type="ORF">TSUD_351430</name>
</gene>
<protein>
    <recommendedName>
        <fullName evidence="3">Serine-threonine/tyrosine-protein kinase catalytic domain-containing protein</fullName>
    </recommendedName>
</protein>
<dbReference type="Gene3D" id="1.10.510.10">
    <property type="entry name" value="Transferase(Phosphotransferase) domain 1"/>
    <property type="match status" value="1"/>
</dbReference>
<evidence type="ECO:0000313" key="2">
    <source>
        <dbReference type="Proteomes" id="UP000242715"/>
    </source>
</evidence>
<keyword evidence="2" id="KW-1185">Reference proteome</keyword>
<evidence type="ECO:0000313" key="1">
    <source>
        <dbReference type="EMBL" id="GAU42233.1"/>
    </source>
</evidence>
<name>A0A2Z6NJW1_TRISU</name>
<dbReference type="OrthoDB" id="1658010at2759"/>
<accession>A0A2Z6NJW1</accession>
<evidence type="ECO:0008006" key="3">
    <source>
        <dbReference type="Google" id="ProtNLM"/>
    </source>
</evidence>
<dbReference type="PANTHER" id="PTHR45631">
    <property type="entry name" value="OS07G0107800 PROTEIN-RELATED"/>
    <property type="match status" value="1"/>
</dbReference>
<dbReference type="Proteomes" id="UP000242715">
    <property type="component" value="Unassembled WGS sequence"/>
</dbReference>
<dbReference type="EMBL" id="DF973905">
    <property type="protein sequence ID" value="GAU42233.1"/>
    <property type="molecule type" value="Genomic_DNA"/>
</dbReference>